<dbReference type="PANTHER" id="PTHR11022:SF41">
    <property type="entry name" value="PEPTIDOGLYCAN-RECOGNITION PROTEIN LC-RELATED"/>
    <property type="match status" value="1"/>
</dbReference>
<dbReference type="SUPFAM" id="SSF55846">
    <property type="entry name" value="N-acetylmuramoyl-L-alanine amidase-like"/>
    <property type="match status" value="1"/>
</dbReference>
<dbReference type="InterPro" id="IPR006311">
    <property type="entry name" value="TAT_signal"/>
</dbReference>
<feature type="region of interest" description="Disordered" evidence="2">
    <location>
        <begin position="1"/>
        <end position="31"/>
    </location>
</feature>
<dbReference type="InterPro" id="IPR015510">
    <property type="entry name" value="PGRP"/>
</dbReference>
<feature type="region of interest" description="Disordered" evidence="2">
    <location>
        <begin position="61"/>
        <end position="94"/>
    </location>
</feature>
<gene>
    <name evidence="5" type="ORF">GCM10017557_62400</name>
</gene>
<dbReference type="InterPro" id="IPR036505">
    <property type="entry name" value="Amidase/PGRP_sf"/>
</dbReference>
<evidence type="ECO:0000313" key="5">
    <source>
        <dbReference type="EMBL" id="BCL31381.1"/>
    </source>
</evidence>
<organism evidence="5 6">
    <name type="scientific">Streptomyces aurantiacus</name>
    <dbReference type="NCBI Taxonomy" id="47760"/>
    <lineage>
        <taxon>Bacteria</taxon>
        <taxon>Bacillati</taxon>
        <taxon>Actinomycetota</taxon>
        <taxon>Actinomycetes</taxon>
        <taxon>Kitasatosporales</taxon>
        <taxon>Streptomycetaceae</taxon>
        <taxon>Streptomyces</taxon>
        <taxon>Streptomyces aurantiacus group</taxon>
    </lineage>
</organism>
<evidence type="ECO:0000256" key="2">
    <source>
        <dbReference type="SAM" id="MobiDB-lite"/>
    </source>
</evidence>
<protein>
    <recommendedName>
        <fullName evidence="7">Tat pathway signal protein</fullName>
    </recommendedName>
</protein>
<sequence length="400" mass="41553">MTVPPTNPTQTPAPSTPPTPSPPTSHRAGSRVTRRGLIGAAGAVAAGAVLTPVVMANTNSEAADANTTDADTTASEPGTTSETFPETRAKTATGEAPVEAAFPIGYVGVRWTGTREATGGGIRLTDADGAKGAWKSLSGSGCSDSEGGGLLIPADKATGYELKAPDGATELRSLAIDTTRGPARKVAVPQDTTRMRGVAYLSRAAWGADESLRFKPDGTENTPTAYYPFQTLTVHHTATVNDDADPAATVRAIYQLHAITNDWGDIGYHFLIDEKGRIYEGRYSGKDGAPAHDADGNLVTAFHVGGFNSGNLGIALLGNLMEQGPTDAARGALTRLVRALTRLHGVDPEAKVTYTNPINATTKEVDEISGHRDWLSTECPGEVMYAELAALRKAVAGGGS</sequence>
<dbReference type="CDD" id="cd06583">
    <property type="entry name" value="PGRP"/>
    <property type="match status" value="1"/>
</dbReference>
<dbReference type="EMBL" id="AP023440">
    <property type="protein sequence ID" value="BCL31381.1"/>
    <property type="molecule type" value="Genomic_DNA"/>
</dbReference>
<dbReference type="InterPro" id="IPR006619">
    <property type="entry name" value="PGRP_domain_met/bac"/>
</dbReference>
<dbReference type="PROSITE" id="PS51318">
    <property type="entry name" value="TAT"/>
    <property type="match status" value="1"/>
</dbReference>
<evidence type="ECO:0008006" key="7">
    <source>
        <dbReference type="Google" id="ProtNLM"/>
    </source>
</evidence>
<reference evidence="5 6" key="1">
    <citation type="journal article" date="2014" name="Int. J. Syst. Evol. Microbiol.">
        <title>Complete genome sequence of Corynebacterium casei LMG S-19264T (=DSM 44701T), isolated from a smear-ripened cheese.</title>
        <authorList>
            <consortium name="US DOE Joint Genome Institute (JGI-PGF)"/>
            <person name="Walter F."/>
            <person name="Albersmeier A."/>
            <person name="Kalinowski J."/>
            <person name="Ruckert C."/>
        </authorList>
    </citation>
    <scope>NUCLEOTIDE SEQUENCE [LARGE SCALE GENOMIC DNA]</scope>
    <source>
        <strain evidence="5 6">JCM 4677</strain>
    </source>
</reference>
<proteinExistence type="inferred from homology"/>
<dbReference type="GO" id="GO:0009253">
    <property type="term" value="P:peptidoglycan catabolic process"/>
    <property type="evidence" value="ECO:0007669"/>
    <property type="project" value="InterPro"/>
</dbReference>
<dbReference type="KEGG" id="sgm:GCM10017557_62400"/>
<evidence type="ECO:0000259" key="3">
    <source>
        <dbReference type="SMART" id="SM00644"/>
    </source>
</evidence>
<name>A0A7G1PA09_9ACTN</name>
<accession>A0A7G1PA09</accession>
<evidence type="ECO:0000313" key="6">
    <source>
        <dbReference type="Proteomes" id="UP000516444"/>
    </source>
</evidence>
<dbReference type="AlphaFoldDB" id="A0A7G1PA09"/>
<dbReference type="SMART" id="SM00644">
    <property type="entry name" value="Ami_2"/>
    <property type="match status" value="1"/>
</dbReference>
<feature type="compositionally biased region" description="Low complexity" evidence="2">
    <location>
        <begin position="61"/>
        <end position="76"/>
    </location>
</feature>
<dbReference type="SMART" id="SM00701">
    <property type="entry name" value="PGRP"/>
    <property type="match status" value="1"/>
</dbReference>
<dbReference type="GO" id="GO:0008745">
    <property type="term" value="F:N-acetylmuramoyl-L-alanine amidase activity"/>
    <property type="evidence" value="ECO:0007669"/>
    <property type="project" value="InterPro"/>
</dbReference>
<feature type="domain" description="Peptidoglycan recognition protein family" evidence="4">
    <location>
        <begin position="198"/>
        <end position="359"/>
    </location>
</feature>
<dbReference type="Proteomes" id="UP000516444">
    <property type="component" value="Chromosome"/>
</dbReference>
<dbReference type="Pfam" id="PF01510">
    <property type="entry name" value="Amidase_2"/>
    <property type="match status" value="1"/>
</dbReference>
<keyword evidence="6" id="KW-1185">Reference proteome</keyword>
<dbReference type="InterPro" id="IPR002502">
    <property type="entry name" value="Amidase_domain"/>
</dbReference>
<evidence type="ECO:0000259" key="4">
    <source>
        <dbReference type="SMART" id="SM00701"/>
    </source>
</evidence>
<feature type="domain" description="N-acetylmuramoyl-L-alanine amidase" evidence="3">
    <location>
        <begin position="217"/>
        <end position="381"/>
    </location>
</feature>
<dbReference type="Gene3D" id="3.40.80.10">
    <property type="entry name" value="Peptidoglycan recognition protein-like"/>
    <property type="match status" value="1"/>
</dbReference>
<dbReference type="RefSeq" id="WP_190853190.1">
    <property type="nucleotide sequence ID" value="NZ_AP023440.1"/>
</dbReference>
<comment type="similarity">
    <text evidence="1">Belongs to the N-acetylmuramoyl-L-alanine amidase 2 family.</text>
</comment>
<dbReference type="PANTHER" id="PTHR11022">
    <property type="entry name" value="PEPTIDOGLYCAN RECOGNITION PROTEIN"/>
    <property type="match status" value="1"/>
</dbReference>
<evidence type="ECO:0000256" key="1">
    <source>
        <dbReference type="ARBA" id="ARBA00007553"/>
    </source>
</evidence>
<dbReference type="GO" id="GO:0008270">
    <property type="term" value="F:zinc ion binding"/>
    <property type="evidence" value="ECO:0007669"/>
    <property type="project" value="InterPro"/>
</dbReference>
<feature type="compositionally biased region" description="Pro residues" evidence="2">
    <location>
        <begin position="14"/>
        <end position="23"/>
    </location>
</feature>
<feature type="compositionally biased region" description="Low complexity" evidence="2">
    <location>
        <begin position="1"/>
        <end position="13"/>
    </location>
</feature>